<sequence length="129" mass="13894">MDLIDHHVKFLLVHSRSNVASPRRRFSSLRRRSLQGSNTAGVIPINGSPGVATTPGTRSASVKFAISADTAQQSTQPKVVYNNTTIYTPIPSVGSGRGADLAQVHFTVEVKLLNDEQEPLLIDVNASRS</sequence>
<evidence type="ECO:0000313" key="1">
    <source>
        <dbReference type="EMBL" id="VDK25512.1"/>
    </source>
</evidence>
<organism evidence="3">
    <name type="scientific">Taenia asiatica</name>
    <name type="common">Asian tapeworm</name>
    <dbReference type="NCBI Taxonomy" id="60517"/>
    <lineage>
        <taxon>Eukaryota</taxon>
        <taxon>Metazoa</taxon>
        <taxon>Spiralia</taxon>
        <taxon>Lophotrochozoa</taxon>
        <taxon>Platyhelminthes</taxon>
        <taxon>Cestoda</taxon>
        <taxon>Eucestoda</taxon>
        <taxon>Cyclophyllidea</taxon>
        <taxon>Taeniidae</taxon>
        <taxon>Taenia</taxon>
    </lineage>
</organism>
<evidence type="ECO:0000313" key="3">
    <source>
        <dbReference type="WBParaSite" id="TASK_0000255101-mRNA-1"/>
    </source>
</evidence>
<dbReference type="EMBL" id="UYRS01002018">
    <property type="protein sequence ID" value="VDK25512.1"/>
    <property type="molecule type" value="Genomic_DNA"/>
</dbReference>
<evidence type="ECO:0000313" key="2">
    <source>
        <dbReference type="Proteomes" id="UP000282613"/>
    </source>
</evidence>
<dbReference type="AlphaFoldDB" id="A0A0R3VYQ7"/>
<dbReference type="WBParaSite" id="TASK_0000255101-mRNA-1">
    <property type="protein sequence ID" value="TASK_0000255101-mRNA-1"/>
    <property type="gene ID" value="TASK_0000255101"/>
</dbReference>
<reference evidence="3" key="1">
    <citation type="submission" date="2017-02" db="UniProtKB">
        <authorList>
            <consortium name="WormBaseParasite"/>
        </authorList>
    </citation>
    <scope>IDENTIFICATION</scope>
</reference>
<dbReference type="Proteomes" id="UP000282613">
    <property type="component" value="Unassembled WGS sequence"/>
</dbReference>
<gene>
    <name evidence="1" type="ORF">TASK_LOCUS2552</name>
</gene>
<keyword evidence="2" id="KW-1185">Reference proteome</keyword>
<accession>A0A0R3VYQ7</accession>
<name>A0A0R3VYQ7_TAEAS</name>
<reference evidence="1 2" key="2">
    <citation type="submission" date="2018-11" db="EMBL/GenBank/DDBJ databases">
        <authorList>
            <consortium name="Pathogen Informatics"/>
        </authorList>
    </citation>
    <scope>NUCLEOTIDE SEQUENCE [LARGE SCALE GENOMIC DNA]</scope>
</reference>
<protein>
    <submittedName>
        <fullName evidence="3">Cadherin domain-containing protein</fullName>
    </submittedName>
</protein>
<dbReference type="STRING" id="60517.A0A0R3VYQ7"/>
<proteinExistence type="predicted"/>
<dbReference type="OrthoDB" id="10344910at2759"/>